<reference evidence="1 2" key="1">
    <citation type="submission" date="2024-10" db="EMBL/GenBank/DDBJ databases">
        <title>Updated reference genomes for cyclostephanoid diatoms.</title>
        <authorList>
            <person name="Roberts W.R."/>
            <person name="Alverson A.J."/>
        </authorList>
    </citation>
    <scope>NUCLEOTIDE SEQUENCE [LARGE SCALE GENOMIC DNA]</scope>
    <source>
        <strain evidence="1 2">AJA276-08</strain>
    </source>
</reference>
<gene>
    <name evidence="1" type="ORF">ACHAW5_002708</name>
</gene>
<protein>
    <submittedName>
        <fullName evidence="1">Uncharacterized protein</fullName>
    </submittedName>
</protein>
<keyword evidence="2" id="KW-1185">Reference proteome</keyword>
<evidence type="ECO:0000313" key="2">
    <source>
        <dbReference type="Proteomes" id="UP001530315"/>
    </source>
</evidence>
<sequence>MTFLNGREKVIASTVCKVWLSVSRMRDSWERLDHLNGLSNKSKRVEHDVPPGSFESPAIYQPQVSKASNKYKLGKSSAQSIARACPYPETWDIGYRVGWAGEGLRSRRRYRELREPHVHPHQHRNWHGVMDCGMGLQLLDLRIKNCCMDSELLSGFDARRHLRALSQSQVLCVPRPWYIRRGVT</sequence>
<proteinExistence type="predicted"/>
<organism evidence="1 2">
    <name type="scientific">Stephanodiscus triporus</name>
    <dbReference type="NCBI Taxonomy" id="2934178"/>
    <lineage>
        <taxon>Eukaryota</taxon>
        <taxon>Sar</taxon>
        <taxon>Stramenopiles</taxon>
        <taxon>Ochrophyta</taxon>
        <taxon>Bacillariophyta</taxon>
        <taxon>Coscinodiscophyceae</taxon>
        <taxon>Thalassiosirophycidae</taxon>
        <taxon>Stephanodiscales</taxon>
        <taxon>Stephanodiscaceae</taxon>
        <taxon>Stephanodiscus</taxon>
    </lineage>
</organism>
<accession>A0ABD3MH80</accession>
<name>A0ABD3MH80_9STRA</name>
<dbReference type="AlphaFoldDB" id="A0ABD3MH80"/>
<dbReference type="EMBL" id="JALLAZ020001801">
    <property type="protein sequence ID" value="KAL3763456.1"/>
    <property type="molecule type" value="Genomic_DNA"/>
</dbReference>
<dbReference type="Proteomes" id="UP001530315">
    <property type="component" value="Unassembled WGS sequence"/>
</dbReference>
<comment type="caution">
    <text evidence="1">The sequence shown here is derived from an EMBL/GenBank/DDBJ whole genome shotgun (WGS) entry which is preliminary data.</text>
</comment>
<evidence type="ECO:0000313" key="1">
    <source>
        <dbReference type="EMBL" id="KAL3763456.1"/>
    </source>
</evidence>